<protein>
    <submittedName>
        <fullName evidence="2">Uncharacterized protein</fullName>
    </submittedName>
</protein>
<feature type="region of interest" description="Disordered" evidence="1">
    <location>
        <begin position="18"/>
        <end position="46"/>
    </location>
</feature>
<sequence>MMRKADLTVRFFYIDRSQAANADSTPSAGRQPVTSGAQPRNARSRG</sequence>
<evidence type="ECO:0000256" key="1">
    <source>
        <dbReference type="SAM" id="MobiDB-lite"/>
    </source>
</evidence>
<dbReference type="EMBL" id="FXAN01000004">
    <property type="protein sequence ID" value="SMF97983.1"/>
    <property type="molecule type" value="Genomic_DNA"/>
</dbReference>
<organism evidence="2 3">
    <name type="scientific">Burkholderia singularis</name>
    <dbReference type="NCBI Taxonomy" id="1503053"/>
    <lineage>
        <taxon>Bacteria</taxon>
        <taxon>Pseudomonadati</taxon>
        <taxon>Pseudomonadota</taxon>
        <taxon>Betaproteobacteria</taxon>
        <taxon>Burkholderiales</taxon>
        <taxon>Burkholderiaceae</taxon>
        <taxon>Burkholderia</taxon>
        <taxon>pseudomallei group</taxon>
    </lineage>
</organism>
<gene>
    <name evidence="2" type="ORF">BSIN_1287</name>
</gene>
<dbReference type="AlphaFoldDB" id="A0A238GYI1"/>
<evidence type="ECO:0000313" key="2">
    <source>
        <dbReference type="EMBL" id="SMF97983.1"/>
    </source>
</evidence>
<name>A0A238GYI1_9BURK</name>
<dbReference type="Proteomes" id="UP000198460">
    <property type="component" value="Unassembled WGS sequence"/>
</dbReference>
<evidence type="ECO:0000313" key="3">
    <source>
        <dbReference type="Proteomes" id="UP000198460"/>
    </source>
</evidence>
<feature type="compositionally biased region" description="Polar residues" evidence="1">
    <location>
        <begin position="18"/>
        <end position="38"/>
    </location>
</feature>
<accession>A0A238GYI1</accession>
<proteinExistence type="predicted"/>
<reference evidence="2 3" key="1">
    <citation type="submission" date="2017-04" db="EMBL/GenBank/DDBJ databases">
        <authorList>
            <person name="Afonso C.L."/>
            <person name="Miller P.J."/>
            <person name="Scott M.A."/>
            <person name="Spackman E."/>
            <person name="Goraichik I."/>
            <person name="Dimitrov K.M."/>
            <person name="Suarez D.L."/>
            <person name="Swayne D.E."/>
        </authorList>
    </citation>
    <scope>NUCLEOTIDE SEQUENCE [LARGE SCALE GENOMIC DNA]</scope>
    <source>
        <strain evidence="2">LMG 28154</strain>
    </source>
</reference>